<comment type="similarity">
    <text evidence="2">Belongs to the adenylyl cyclase class-3 family.</text>
</comment>
<evidence type="ECO:0000256" key="4">
    <source>
        <dbReference type="ARBA" id="ARBA00022692"/>
    </source>
</evidence>
<comment type="caution">
    <text evidence="9">The sequence shown here is derived from an EMBL/GenBank/DDBJ whole genome shotgun (WGS) entry which is preliminary data.</text>
</comment>
<dbReference type="GO" id="GO:0006171">
    <property type="term" value="P:cAMP biosynthetic process"/>
    <property type="evidence" value="ECO:0007669"/>
    <property type="project" value="TreeGrafter"/>
</dbReference>
<feature type="transmembrane region" description="Helical" evidence="7">
    <location>
        <begin position="342"/>
        <end position="363"/>
    </location>
</feature>
<dbReference type="InterPro" id="IPR001054">
    <property type="entry name" value="A/G_cyclase"/>
</dbReference>
<dbReference type="FunFam" id="3.30.70.1230:FF:000016">
    <property type="entry name" value="Adenylate/guanylate cyclase domain-containing protein"/>
    <property type="match status" value="1"/>
</dbReference>
<dbReference type="SMART" id="SM01080">
    <property type="entry name" value="CHASE2"/>
    <property type="match status" value="1"/>
</dbReference>
<dbReference type="PROSITE" id="PS50125">
    <property type="entry name" value="GUANYLATE_CYCLASE_2"/>
    <property type="match status" value="1"/>
</dbReference>
<dbReference type="InterPro" id="IPR029787">
    <property type="entry name" value="Nucleotide_cyclase"/>
</dbReference>
<dbReference type="SMART" id="SM00044">
    <property type="entry name" value="CYCc"/>
    <property type="match status" value="1"/>
</dbReference>
<gene>
    <name evidence="9" type="ORF">TAGGR_1866</name>
</gene>
<organism evidence="9 10">
    <name type="scientific">Thermodesulfovibrio aggregans</name>
    <dbReference type="NCBI Taxonomy" id="86166"/>
    <lineage>
        <taxon>Bacteria</taxon>
        <taxon>Pseudomonadati</taxon>
        <taxon>Nitrospirota</taxon>
        <taxon>Thermodesulfovibrionia</taxon>
        <taxon>Thermodesulfovibrionales</taxon>
        <taxon>Thermodesulfovibrionaceae</taxon>
        <taxon>Thermodesulfovibrio</taxon>
    </lineage>
</organism>
<evidence type="ECO:0000313" key="9">
    <source>
        <dbReference type="EMBL" id="GAQ94681.1"/>
    </source>
</evidence>
<evidence type="ECO:0000256" key="5">
    <source>
        <dbReference type="ARBA" id="ARBA00022989"/>
    </source>
</evidence>
<reference evidence="10" key="1">
    <citation type="submission" date="2016-01" db="EMBL/GenBank/DDBJ databases">
        <title>Draft genome sequence of Thermodesulfovibrio aggregans strain TGE-P1.</title>
        <authorList>
            <person name="Sekiguchi Y."/>
            <person name="Ohashi A."/>
            <person name="Matsuura N."/>
            <person name="Tourlousse M.D."/>
        </authorList>
    </citation>
    <scope>NUCLEOTIDE SEQUENCE [LARGE SCALE GENOMIC DNA]</scope>
    <source>
        <strain evidence="10">TGE-P1</strain>
    </source>
</reference>
<evidence type="ECO:0000313" key="10">
    <source>
        <dbReference type="Proteomes" id="UP000054976"/>
    </source>
</evidence>
<dbReference type="Pfam" id="PF05226">
    <property type="entry name" value="CHASE2"/>
    <property type="match status" value="1"/>
</dbReference>
<dbReference type="STRING" id="86166.TAGGR_1866"/>
<evidence type="ECO:0000256" key="2">
    <source>
        <dbReference type="ARBA" id="ARBA00005381"/>
    </source>
</evidence>
<dbReference type="CDD" id="cd07302">
    <property type="entry name" value="CHD"/>
    <property type="match status" value="1"/>
</dbReference>
<proteinExistence type="inferred from homology"/>
<dbReference type="PANTHER" id="PTHR43081:SF1">
    <property type="entry name" value="ADENYLATE CYCLASE, TERMINAL-DIFFERENTIATION SPECIFIC"/>
    <property type="match status" value="1"/>
</dbReference>
<evidence type="ECO:0000256" key="7">
    <source>
        <dbReference type="SAM" id="Phobius"/>
    </source>
</evidence>
<dbReference type="EMBL" id="BCNO01000001">
    <property type="protein sequence ID" value="GAQ94681.1"/>
    <property type="molecule type" value="Genomic_DNA"/>
</dbReference>
<dbReference type="OrthoDB" id="9806735at2"/>
<keyword evidence="6 7" id="KW-0472">Membrane</keyword>
<name>A0A0U9HQG6_9BACT</name>
<dbReference type="Proteomes" id="UP000054976">
    <property type="component" value="Unassembled WGS sequence"/>
</dbReference>
<dbReference type="Gene3D" id="3.30.70.1230">
    <property type="entry name" value="Nucleotide cyclase"/>
    <property type="match status" value="1"/>
</dbReference>
<accession>A0A0U9HQG6</accession>
<evidence type="ECO:0000259" key="8">
    <source>
        <dbReference type="PROSITE" id="PS50125"/>
    </source>
</evidence>
<dbReference type="PANTHER" id="PTHR43081">
    <property type="entry name" value="ADENYLATE CYCLASE, TERMINAL-DIFFERENTIATION SPECIFIC-RELATED"/>
    <property type="match status" value="1"/>
</dbReference>
<feature type="transmembrane region" description="Helical" evidence="7">
    <location>
        <begin position="370"/>
        <end position="389"/>
    </location>
</feature>
<dbReference type="GO" id="GO:0030313">
    <property type="term" value="C:cell envelope"/>
    <property type="evidence" value="ECO:0007669"/>
    <property type="project" value="UniProtKB-SubCell"/>
</dbReference>
<feature type="domain" description="Guanylate cyclase" evidence="8">
    <location>
        <begin position="462"/>
        <end position="594"/>
    </location>
</feature>
<dbReference type="RefSeq" id="WP_059176110.1">
    <property type="nucleotide sequence ID" value="NZ_BCNO01000001.1"/>
</dbReference>
<dbReference type="SUPFAM" id="SSF55073">
    <property type="entry name" value="Nucleotide cyclase"/>
    <property type="match status" value="1"/>
</dbReference>
<dbReference type="InterPro" id="IPR007890">
    <property type="entry name" value="CHASE2"/>
</dbReference>
<dbReference type="InterPro" id="IPR050697">
    <property type="entry name" value="Adenylyl/Guanylyl_Cyclase_3/4"/>
</dbReference>
<evidence type="ECO:0000256" key="6">
    <source>
        <dbReference type="ARBA" id="ARBA00023136"/>
    </source>
</evidence>
<comment type="subcellular location">
    <subcellularLocation>
        <location evidence="1">Cell envelope</location>
    </subcellularLocation>
</comment>
<dbReference type="Pfam" id="PF00211">
    <property type="entry name" value="Guanylate_cyc"/>
    <property type="match status" value="1"/>
</dbReference>
<dbReference type="GO" id="GO:0004016">
    <property type="term" value="F:adenylate cyclase activity"/>
    <property type="evidence" value="ECO:0007669"/>
    <property type="project" value="UniProtKB-ARBA"/>
</dbReference>
<sequence>MKNKLPIFLCIGFFSALFVFLLYIMKIDFLTALDYKLKDARFRMRGSMEPDSRVLIVAIDSKSIDKFGRWPWDRKITAKLIEKLKKATVVLDIVFSENSDPYSDRILSETLNKNNVIVGYYFREDETYINYKSYENLRQSRIKIVKTEQQPPPIRMIQLPFGQFKVQSSRFKVQETIPVREFPYVELNIPSIKAQAGFFNIFPDRDGVYRRINLLAIYNGELYPHLALMAASKFKGKPIIVEIAQYGIKSIKVGDETVPVDESGSLALNYYGKAGTFKTISAVEVFDGKVQVSEDSIVFIGATEIGIADIRSTPVDPVMPGVEISATLVSNILKKQYLISNAWVTFLDILFIAVPVILLSFIFMKTSKTLYSLSFFMVSLFLTYSINLLLFKNYFLDLSLIYPFLALLLCYVLSEVYRNLIIEKKSRFLKKAFSSYVSPELVNIIIKNPDTLKLGGERRTITVLFSDIRGFTTLSEQLLPEQLVMFLNNYLDPMTKIVLKHRGMLDKYIGDAIMAVYNAPVEIPEHAKEAVLTAIEMIKELKSLNEKFVKSGFPEIDIGIGINTGEAVIGNMGTKTRFDYTAIGDTVNLASRLEGLNKIYGTRIIISENTFNALKETNNLTGESTALRAIQPPSAIRSSKFKVQIRELDLIRVKGKKEPVKIYEVIENNDFEPAVKEFEKALDLYRNCRFKEAMEIFTKIKEKFNDKASSVYEERCRFYIQNPPPSDWDKVYTATEK</sequence>
<protein>
    <submittedName>
        <fullName evidence="9">Adenylate cyclase</fullName>
    </submittedName>
</protein>
<evidence type="ECO:0000256" key="3">
    <source>
        <dbReference type="ARBA" id="ARBA00022475"/>
    </source>
</evidence>
<evidence type="ECO:0000256" key="1">
    <source>
        <dbReference type="ARBA" id="ARBA00004196"/>
    </source>
</evidence>
<keyword evidence="3" id="KW-1003">Cell membrane</keyword>
<feature type="transmembrane region" description="Helical" evidence="7">
    <location>
        <begin position="7"/>
        <end position="25"/>
    </location>
</feature>
<dbReference type="GO" id="GO:0035556">
    <property type="term" value="P:intracellular signal transduction"/>
    <property type="evidence" value="ECO:0007669"/>
    <property type="project" value="InterPro"/>
</dbReference>
<keyword evidence="10" id="KW-1185">Reference proteome</keyword>
<keyword evidence="5 7" id="KW-1133">Transmembrane helix</keyword>
<dbReference type="AlphaFoldDB" id="A0A0U9HQG6"/>
<feature type="transmembrane region" description="Helical" evidence="7">
    <location>
        <begin position="401"/>
        <end position="421"/>
    </location>
</feature>
<keyword evidence="4 7" id="KW-0812">Transmembrane</keyword>